<evidence type="ECO:0000256" key="1">
    <source>
        <dbReference type="ARBA" id="ARBA00004123"/>
    </source>
</evidence>
<dbReference type="PROSITE" id="PS00633">
    <property type="entry name" value="BROMODOMAIN_1"/>
    <property type="match status" value="1"/>
</dbReference>
<dbReference type="PROSITE" id="PS50014">
    <property type="entry name" value="BROMODOMAIN_2"/>
    <property type="match status" value="1"/>
</dbReference>
<dbReference type="InterPro" id="IPR001487">
    <property type="entry name" value="Bromodomain"/>
</dbReference>
<evidence type="ECO:0000259" key="6">
    <source>
        <dbReference type="PROSITE" id="PS50014"/>
    </source>
</evidence>
<dbReference type="Pfam" id="PF02791">
    <property type="entry name" value="DDT"/>
    <property type="match status" value="1"/>
</dbReference>
<comment type="caution">
    <text evidence="7">The sequence shown here is derived from an EMBL/GenBank/DDBJ whole genome shotgun (WGS) entry which is preliminary data.</text>
</comment>
<dbReference type="InterPro" id="IPR028942">
    <property type="entry name" value="WHIM1_dom"/>
</dbReference>
<feature type="compositionally biased region" description="Acidic residues" evidence="5">
    <location>
        <begin position="842"/>
        <end position="851"/>
    </location>
</feature>
<sequence>MASPTPSHSDDDEAHPTHHEQLYAMVELAQVCDFCTTFQTPLKLPPFSRTNLQAALIAGTQGDDYQVTLLAEVHYKLAREQTNVKIERMLQDWEKAVTRKVTDNWRLEFSSNPFDGATYADLSVAQRIQILNALCHWKLDSCADIHKHLAAIQKEGDAKAIETLRATPIGYDDAGAAYWYFDDECWVYAEDRPTWQADQDSDRLRSYAVEYADGKRIRLSVNFEPMDPTQVLTKVAKSLELKANGTADEGNMDIKAVMVETSESPIEEIDDKYPVDAKNCPLKAEVETKAEVKKMDINMLCGSPAESDGDTIKSVEDLSIQEDVELKEEVKAEQPEASMTVDDSVATDLPNGTSKVKEEPNTSNDISNPHKKRQLVDDDKSEEEVEVTNGPSGWRVVCSSVESLRQLTLKLVDGSLEQERLRGRLISILKVQEKLEEERLKKQETMWQILPRRQSSRIAIGRIKTQTTSGEDESEDEDETHSRSRRSARSASSNGGTGYDSHQRLALERESRARRRQKIQYSDDESDEDMEGAPPSVKGWVNWSQLPSGNGRVVIVCRALVDRLLKEEIAELFARPVDPEEDGCPDYLTIIEHPIDLGTIRQRLDTGFYESWDLFALDVERVWSNCRRYNAPDMVVVQYANELEKMFRTMQKEAERKGMRRVKPQRDPTDDMDDDDDDDEDMDKSSDKESDANKAWSNSESSASDESSDDSEDDASGSDDEGRNKRRSAKPAPSSRTRPARSTRQASSASSSSRTDRNRNRTRRRNAHSDSESSEESAQSESEEESEDGARKPKRPARSRAAALRAQAQPVVPPPPVQTESKKPVRRNRIDSSDSSSSENESSSDESEAEADFSASINSSKNEDAPAPPPSSPPPPPPPPPSTDETAKPAGSSSTPRKPLLSKRSAPLSPSRSPLSSSSSYFSSSSDSDSSDHSSDSD</sequence>
<dbReference type="Pfam" id="PF00439">
    <property type="entry name" value="Bromodomain"/>
    <property type="match status" value="1"/>
</dbReference>
<evidence type="ECO:0000256" key="3">
    <source>
        <dbReference type="ARBA" id="ARBA00023242"/>
    </source>
</evidence>
<dbReference type="PRINTS" id="PR00503">
    <property type="entry name" value="BROMODOMAIN"/>
</dbReference>
<dbReference type="InterPro" id="IPR018501">
    <property type="entry name" value="DDT_dom"/>
</dbReference>
<dbReference type="SMART" id="SM00297">
    <property type="entry name" value="BROMO"/>
    <property type="match status" value="1"/>
</dbReference>
<feature type="compositionally biased region" description="Basic and acidic residues" evidence="5">
    <location>
        <begin position="501"/>
        <end position="511"/>
    </location>
</feature>
<feature type="compositionally biased region" description="Acidic residues" evidence="5">
    <location>
        <begin position="470"/>
        <end position="479"/>
    </location>
</feature>
<feature type="region of interest" description="Disordered" evidence="5">
    <location>
        <begin position="458"/>
        <end position="536"/>
    </location>
</feature>
<feature type="compositionally biased region" description="Basic and acidic residues" evidence="5">
    <location>
        <begin position="820"/>
        <end position="832"/>
    </location>
</feature>
<feature type="compositionally biased region" description="Pro residues" evidence="5">
    <location>
        <begin position="866"/>
        <end position="882"/>
    </location>
</feature>
<reference evidence="7" key="1">
    <citation type="submission" date="2019-03" db="EMBL/GenBank/DDBJ databases">
        <title>Long read genome sequence of the mycoparasitic Pythium oligandrum ATCC 38472 isolated from sugarbeet rhizosphere.</title>
        <authorList>
            <person name="Gaulin E."/>
        </authorList>
    </citation>
    <scope>NUCLEOTIDE SEQUENCE</scope>
    <source>
        <strain evidence="7">ATCC 38472_TT</strain>
    </source>
</reference>
<dbReference type="SUPFAM" id="SSF47370">
    <property type="entry name" value="Bromodomain"/>
    <property type="match status" value="1"/>
</dbReference>
<evidence type="ECO:0000313" key="7">
    <source>
        <dbReference type="EMBL" id="TMW63211.1"/>
    </source>
</evidence>
<comment type="subcellular location">
    <subcellularLocation>
        <location evidence="1">Nucleus</location>
    </subcellularLocation>
</comment>
<dbReference type="GO" id="GO:0006355">
    <property type="term" value="P:regulation of DNA-templated transcription"/>
    <property type="evidence" value="ECO:0007669"/>
    <property type="project" value="InterPro"/>
</dbReference>
<evidence type="ECO:0000313" key="8">
    <source>
        <dbReference type="Proteomes" id="UP000794436"/>
    </source>
</evidence>
<feature type="region of interest" description="Disordered" evidence="5">
    <location>
        <begin position="653"/>
        <end position="938"/>
    </location>
</feature>
<evidence type="ECO:0000256" key="5">
    <source>
        <dbReference type="SAM" id="MobiDB-lite"/>
    </source>
</evidence>
<dbReference type="InterPro" id="IPR018359">
    <property type="entry name" value="Bromodomain_CS"/>
</dbReference>
<dbReference type="PANTHER" id="PTHR14296">
    <property type="entry name" value="REMODELING AND SPACING FACTOR 1"/>
    <property type="match status" value="1"/>
</dbReference>
<feature type="compositionally biased region" description="Low complexity" evidence="5">
    <location>
        <begin position="902"/>
        <end position="928"/>
    </location>
</feature>
<keyword evidence="3" id="KW-0539">Nucleus</keyword>
<feature type="compositionally biased region" description="Acidic residues" evidence="5">
    <location>
        <begin position="522"/>
        <end position="531"/>
    </location>
</feature>
<dbReference type="InterPro" id="IPR028938">
    <property type="entry name" value="Rsf1-like"/>
</dbReference>
<feature type="compositionally biased region" description="Acidic residues" evidence="5">
    <location>
        <begin position="670"/>
        <end position="682"/>
    </location>
</feature>
<dbReference type="Proteomes" id="UP000794436">
    <property type="component" value="Unassembled WGS sequence"/>
</dbReference>
<keyword evidence="2 4" id="KW-0103">Bromodomain</keyword>
<gene>
    <name evidence="7" type="ORF">Poli38472_002152</name>
</gene>
<dbReference type="CDD" id="cd04369">
    <property type="entry name" value="Bromodomain"/>
    <property type="match status" value="1"/>
</dbReference>
<dbReference type="EMBL" id="SPLM01000072">
    <property type="protein sequence ID" value="TMW63211.1"/>
    <property type="molecule type" value="Genomic_DNA"/>
</dbReference>
<evidence type="ECO:0000256" key="4">
    <source>
        <dbReference type="PROSITE-ProRule" id="PRU00035"/>
    </source>
</evidence>
<protein>
    <recommendedName>
        <fullName evidence="6">Bromo domain-containing protein</fullName>
    </recommendedName>
</protein>
<dbReference type="PANTHER" id="PTHR14296:SF3">
    <property type="entry name" value="DIKAR, ISOFORM F"/>
    <property type="match status" value="1"/>
</dbReference>
<accession>A0A8K1FHY3</accession>
<dbReference type="InterPro" id="IPR036427">
    <property type="entry name" value="Bromodomain-like_sf"/>
</dbReference>
<feature type="compositionally biased region" description="Acidic residues" evidence="5">
    <location>
        <begin position="706"/>
        <end position="719"/>
    </location>
</feature>
<keyword evidence="8" id="KW-1185">Reference proteome</keyword>
<feature type="domain" description="Bromo" evidence="6">
    <location>
        <begin position="565"/>
        <end position="637"/>
    </location>
</feature>
<evidence type="ECO:0000256" key="2">
    <source>
        <dbReference type="ARBA" id="ARBA00023117"/>
    </source>
</evidence>
<name>A0A8K1FHY3_PYTOL</name>
<feature type="compositionally biased region" description="Basic and acidic residues" evidence="5">
    <location>
        <begin position="683"/>
        <end position="692"/>
    </location>
</feature>
<dbReference type="GO" id="GO:0031213">
    <property type="term" value="C:RSF complex"/>
    <property type="evidence" value="ECO:0007669"/>
    <property type="project" value="InterPro"/>
</dbReference>
<feature type="compositionally biased region" description="Low complexity" evidence="5">
    <location>
        <begin position="799"/>
        <end position="810"/>
    </location>
</feature>
<dbReference type="OrthoDB" id="21449at2759"/>
<feature type="compositionally biased region" description="Low complexity" evidence="5">
    <location>
        <begin position="730"/>
        <end position="753"/>
    </location>
</feature>
<dbReference type="AlphaFoldDB" id="A0A8K1FHY3"/>
<proteinExistence type="predicted"/>
<dbReference type="Gene3D" id="1.20.920.10">
    <property type="entry name" value="Bromodomain-like"/>
    <property type="match status" value="1"/>
</dbReference>
<feature type="region of interest" description="Disordered" evidence="5">
    <location>
        <begin position="329"/>
        <end position="390"/>
    </location>
</feature>
<dbReference type="Pfam" id="PF15612">
    <property type="entry name" value="WHIM1"/>
    <property type="match status" value="1"/>
</dbReference>
<organism evidence="7 8">
    <name type="scientific">Pythium oligandrum</name>
    <name type="common">Mycoparasitic fungus</name>
    <dbReference type="NCBI Taxonomy" id="41045"/>
    <lineage>
        <taxon>Eukaryota</taxon>
        <taxon>Sar</taxon>
        <taxon>Stramenopiles</taxon>
        <taxon>Oomycota</taxon>
        <taxon>Peronosporomycetes</taxon>
        <taxon>Pythiales</taxon>
        <taxon>Pythiaceae</taxon>
        <taxon>Pythium</taxon>
    </lineage>
</organism>